<evidence type="ECO:0000313" key="2">
    <source>
        <dbReference type="EMBL" id="WIY27428.1"/>
    </source>
</evidence>
<dbReference type="EMBL" id="CP127247">
    <property type="protein sequence ID" value="WIY27428.1"/>
    <property type="molecule type" value="Genomic_DNA"/>
</dbReference>
<feature type="domain" description="Transposase IS66 C-terminal" evidence="1">
    <location>
        <begin position="13"/>
        <end position="45"/>
    </location>
</feature>
<dbReference type="AlphaFoldDB" id="A0A9Y2L3G3"/>
<protein>
    <submittedName>
        <fullName evidence="2">Transposase domain-containing protein</fullName>
    </submittedName>
</protein>
<gene>
    <name evidence="2" type="ORF">QPJ95_11230</name>
</gene>
<name>A0A9Y2L3G3_9RHOB</name>
<dbReference type="Proteomes" id="UP001238334">
    <property type="component" value="Chromosome"/>
</dbReference>
<reference evidence="2 3" key="1">
    <citation type="submission" date="2023-06" db="EMBL/GenBank/DDBJ databases">
        <title>Parasedimentitalea psychrophila sp. nov., a psychrophilic bacterium isolated from deep-sea sediment.</title>
        <authorList>
            <person name="Li A."/>
        </authorList>
    </citation>
    <scope>NUCLEOTIDE SEQUENCE [LARGE SCALE GENOMIC DNA]</scope>
    <source>
        <strain evidence="2 3">QS115</strain>
    </source>
</reference>
<keyword evidence="3" id="KW-1185">Reference proteome</keyword>
<dbReference type="InterPro" id="IPR039552">
    <property type="entry name" value="IS66_C"/>
</dbReference>
<dbReference type="KEGG" id="ppso:QPJ95_11230"/>
<sequence>MKPPDIPTARTPIETAKLNSVDHQAGLTDMLGRIPDHKATMIDELQL</sequence>
<dbReference type="RefSeq" id="WP_286018268.1">
    <property type="nucleotide sequence ID" value="NZ_CP127247.1"/>
</dbReference>
<dbReference type="Pfam" id="PF13817">
    <property type="entry name" value="DDE_Tnp_IS66_C"/>
    <property type="match status" value="1"/>
</dbReference>
<evidence type="ECO:0000259" key="1">
    <source>
        <dbReference type="Pfam" id="PF13817"/>
    </source>
</evidence>
<evidence type="ECO:0000313" key="3">
    <source>
        <dbReference type="Proteomes" id="UP001238334"/>
    </source>
</evidence>
<organism evidence="2 3">
    <name type="scientific">Parasedimentitalea psychrophila</name>
    <dbReference type="NCBI Taxonomy" id="2997337"/>
    <lineage>
        <taxon>Bacteria</taxon>
        <taxon>Pseudomonadati</taxon>
        <taxon>Pseudomonadota</taxon>
        <taxon>Alphaproteobacteria</taxon>
        <taxon>Rhodobacterales</taxon>
        <taxon>Paracoccaceae</taxon>
        <taxon>Parasedimentitalea</taxon>
    </lineage>
</organism>
<accession>A0A9Y2L3G3</accession>
<proteinExistence type="predicted"/>